<dbReference type="InterPro" id="IPR050259">
    <property type="entry name" value="SDR"/>
</dbReference>
<name>A0A239K148_9NOCA</name>
<dbReference type="RefSeq" id="WP_089248152.1">
    <property type="nucleotide sequence ID" value="NZ_FZOW01000009.1"/>
</dbReference>
<dbReference type="Pfam" id="PF13561">
    <property type="entry name" value="adh_short_C2"/>
    <property type="match status" value="1"/>
</dbReference>
<evidence type="ECO:0000256" key="3">
    <source>
        <dbReference type="ARBA" id="ARBA00022512"/>
    </source>
</evidence>
<dbReference type="Gene3D" id="3.40.50.720">
    <property type="entry name" value="NAD(P)-binding Rossmann-like Domain"/>
    <property type="match status" value="1"/>
</dbReference>
<evidence type="ECO:0000256" key="2">
    <source>
        <dbReference type="ARBA" id="ARBA00006484"/>
    </source>
</evidence>
<evidence type="ECO:0000256" key="5">
    <source>
        <dbReference type="ARBA" id="ARBA00047400"/>
    </source>
</evidence>
<protein>
    <recommendedName>
        <fullName evidence="4">3-oxoacyl-[acyl-carrier-protein] reductase MabA</fullName>
    </recommendedName>
</protein>
<keyword evidence="6" id="KW-0472">Membrane</keyword>
<reference evidence="8" key="1">
    <citation type="submission" date="2017-06" db="EMBL/GenBank/DDBJ databases">
        <authorList>
            <person name="Varghese N."/>
            <person name="Submissions S."/>
        </authorList>
    </citation>
    <scope>NUCLEOTIDE SEQUENCE [LARGE SCALE GENOMIC DNA]</scope>
    <source>
        <strain evidence="8">JCM 23211</strain>
    </source>
</reference>
<dbReference type="OrthoDB" id="286404at2"/>
<dbReference type="Proteomes" id="UP000198327">
    <property type="component" value="Unassembled WGS sequence"/>
</dbReference>
<dbReference type="GO" id="GO:0004316">
    <property type="term" value="F:3-oxoacyl-[acyl-carrier-protein] reductase (NADPH) activity"/>
    <property type="evidence" value="ECO:0007669"/>
    <property type="project" value="UniProtKB-EC"/>
</dbReference>
<dbReference type="CDD" id="cd05233">
    <property type="entry name" value="SDR_c"/>
    <property type="match status" value="1"/>
</dbReference>
<keyword evidence="6" id="KW-0812">Transmembrane</keyword>
<keyword evidence="6" id="KW-1133">Transmembrane helix</keyword>
<evidence type="ECO:0000256" key="6">
    <source>
        <dbReference type="SAM" id="Phobius"/>
    </source>
</evidence>
<comment type="catalytic activity">
    <reaction evidence="5">
        <text>a (3R)-hydroxyacyl-[ACP] + NADP(+) = a 3-oxoacyl-[ACP] + NADPH + H(+)</text>
        <dbReference type="Rhea" id="RHEA:17397"/>
        <dbReference type="Rhea" id="RHEA-COMP:9916"/>
        <dbReference type="Rhea" id="RHEA-COMP:9945"/>
        <dbReference type="ChEBI" id="CHEBI:15378"/>
        <dbReference type="ChEBI" id="CHEBI:57783"/>
        <dbReference type="ChEBI" id="CHEBI:58349"/>
        <dbReference type="ChEBI" id="CHEBI:78776"/>
        <dbReference type="ChEBI" id="CHEBI:78827"/>
        <dbReference type="EC" id="1.1.1.100"/>
    </reaction>
    <physiologicalReaction direction="right-to-left" evidence="5">
        <dbReference type="Rhea" id="RHEA:17399"/>
    </physiologicalReaction>
</comment>
<evidence type="ECO:0000313" key="8">
    <source>
        <dbReference type="Proteomes" id="UP000198327"/>
    </source>
</evidence>
<evidence type="ECO:0000256" key="4">
    <source>
        <dbReference type="ARBA" id="ARBA00040781"/>
    </source>
</evidence>
<dbReference type="EMBL" id="FZOW01000009">
    <property type="protein sequence ID" value="SNT11519.1"/>
    <property type="molecule type" value="Genomic_DNA"/>
</dbReference>
<evidence type="ECO:0000313" key="7">
    <source>
        <dbReference type="EMBL" id="SNT11519.1"/>
    </source>
</evidence>
<dbReference type="AlphaFoldDB" id="A0A239K148"/>
<proteinExistence type="inferred from homology"/>
<dbReference type="InterPro" id="IPR036291">
    <property type="entry name" value="NAD(P)-bd_dom_sf"/>
</dbReference>
<keyword evidence="3" id="KW-0134">Cell wall</keyword>
<evidence type="ECO:0000256" key="1">
    <source>
        <dbReference type="ARBA" id="ARBA00004191"/>
    </source>
</evidence>
<accession>A0A239K148</accession>
<organism evidence="7 8">
    <name type="scientific">Rhodococcoides kyotonense</name>
    <dbReference type="NCBI Taxonomy" id="398843"/>
    <lineage>
        <taxon>Bacteria</taxon>
        <taxon>Bacillati</taxon>
        <taxon>Actinomycetota</taxon>
        <taxon>Actinomycetes</taxon>
        <taxon>Mycobacteriales</taxon>
        <taxon>Nocardiaceae</taxon>
        <taxon>Rhodococcoides</taxon>
    </lineage>
</organism>
<dbReference type="PANTHER" id="PTHR42879">
    <property type="entry name" value="3-OXOACYL-(ACYL-CARRIER-PROTEIN) REDUCTASE"/>
    <property type="match status" value="1"/>
</dbReference>
<gene>
    <name evidence="7" type="ORF">SAMN05421642_109179</name>
</gene>
<dbReference type="InterPro" id="IPR002347">
    <property type="entry name" value="SDR_fam"/>
</dbReference>
<keyword evidence="3" id="KW-0964">Secreted</keyword>
<comment type="similarity">
    <text evidence="2">Belongs to the short-chain dehydrogenases/reductases (SDR) family.</text>
</comment>
<dbReference type="PRINTS" id="PR00081">
    <property type="entry name" value="GDHRDH"/>
</dbReference>
<comment type="subcellular location">
    <subcellularLocation>
        <location evidence="1">Secreted</location>
        <location evidence="1">Cell wall</location>
    </subcellularLocation>
</comment>
<keyword evidence="8" id="KW-1185">Reference proteome</keyword>
<dbReference type="SUPFAM" id="SSF51735">
    <property type="entry name" value="NAD(P)-binding Rossmann-fold domains"/>
    <property type="match status" value="1"/>
</dbReference>
<feature type="transmembrane region" description="Helical" evidence="6">
    <location>
        <begin position="15"/>
        <end position="37"/>
    </location>
</feature>
<sequence length="263" mass="27091">MSVSPLVRTYEDSSVLIAGGTSGVGLASALAFVDAGVRRLVLLGRNEDRGLAARQKVLDRCGDAKVEFIAADACDARRVERAVDEAQRAMGSIDVLVNSTTTSYRPELLHRTAIDDISGILTGQALPPMFLTRTVLPMMQQQGGGSIVNIASDAAKVPTPGESALGAAMAAIVMFSRVAAIEGKRNGVRVNVVTPSLIAGTPTAANVLSDGFSKSLFDKAAAQAHLGVAEPEDLASLIVYLGGPASARLTGQSISVNGGISAF</sequence>